<sequence>MQRDAIPVLVGIIVEGILGHGLCRLGPVADDQQRQVLAVGTGHRQRSGADVGGQVGERAGHLKPERLILPLGAARQPHEDDVLGVLVVRHQRDVRASVHSSAWW</sequence>
<name>A0ABW6Z063_9ACTN</name>
<keyword evidence="2" id="KW-1185">Reference proteome</keyword>
<evidence type="ECO:0000313" key="2">
    <source>
        <dbReference type="Proteomes" id="UP001603418"/>
    </source>
</evidence>
<dbReference type="Proteomes" id="UP001603418">
    <property type="component" value="Unassembled WGS sequence"/>
</dbReference>
<organism evidence="1 2">
    <name type="scientific">Streptomyces eurythermus</name>
    <dbReference type="NCBI Taxonomy" id="42237"/>
    <lineage>
        <taxon>Bacteria</taxon>
        <taxon>Bacillati</taxon>
        <taxon>Actinomycetota</taxon>
        <taxon>Actinomycetes</taxon>
        <taxon>Kitasatosporales</taxon>
        <taxon>Streptomycetaceae</taxon>
        <taxon>Streptomyces</taxon>
    </lineage>
</organism>
<evidence type="ECO:0008006" key="3">
    <source>
        <dbReference type="Google" id="ProtNLM"/>
    </source>
</evidence>
<gene>
    <name evidence="1" type="ORF">ACF1HC_19955</name>
</gene>
<proteinExistence type="predicted"/>
<comment type="caution">
    <text evidence="1">The sequence shown here is derived from an EMBL/GenBank/DDBJ whole genome shotgun (WGS) entry which is preliminary data.</text>
</comment>
<dbReference type="EMBL" id="JBICBM010000009">
    <property type="protein sequence ID" value="MFF9883854.1"/>
    <property type="molecule type" value="Genomic_DNA"/>
</dbReference>
<reference evidence="1 2" key="1">
    <citation type="submission" date="2024-10" db="EMBL/GenBank/DDBJ databases">
        <title>The Natural Products Discovery Center: Release of the First 8490 Sequenced Strains for Exploring Actinobacteria Biosynthetic Diversity.</title>
        <authorList>
            <person name="Kalkreuter E."/>
            <person name="Kautsar S.A."/>
            <person name="Yang D."/>
            <person name="Bader C.D."/>
            <person name="Teijaro C.N."/>
            <person name="Fluegel L."/>
            <person name="Davis C.M."/>
            <person name="Simpson J.R."/>
            <person name="Lauterbach L."/>
            <person name="Steele A.D."/>
            <person name="Gui C."/>
            <person name="Meng S."/>
            <person name="Li G."/>
            <person name="Viehrig K."/>
            <person name="Ye F."/>
            <person name="Su P."/>
            <person name="Kiefer A.F."/>
            <person name="Nichols A."/>
            <person name="Cepeda A.J."/>
            <person name="Yan W."/>
            <person name="Fan B."/>
            <person name="Jiang Y."/>
            <person name="Adhikari A."/>
            <person name="Zheng C.-J."/>
            <person name="Schuster L."/>
            <person name="Cowan T.M."/>
            <person name="Smanski M.J."/>
            <person name="Chevrette M.G."/>
            <person name="De Carvalho L.P.S."/>
            <person name="Shen B."/>
        </authorList>
    </citation>
    <scope>NUCLEOTIDE SEQUENCE [LARGE SCALE GENOMIC DNA]</scope>
    <source>
        <strain evidence="1 2">NPDC013366</strain>
    </source>
</reference>
<dbReference type="RefSeq" id="WP_078637288.1">
    <property type="nucleotide sequence ID" value="NZ_JBFACJ010000025.1"/>
</dbReference>
<accession>A0ABW6Z063</accession>
<evidence type="ECO:0000313" key="1">
    <source>
        <dbReference type="EMBL" id="MFF9883854.1"/>
    </source>
</evidence>
<protein>
    <recommendedName>
        <fullName evidence="3">Secreted protein</fullName>
    </recommendedName>
</protein>